<reference evidence="8" key="1">
    <citation type="submission" date="2021-07" db="EMBL/GenBank/DDBJ databases">
        <authorList>
            <person name="Branca A.L. A."/>
        </authorList>
    </citation>
    <scope>NUCLEOTIDE SEQUENCE</scope>
</reference>
<keyword evidence="3 6" id="KW-0812">Transmembrane</keyword>
<dbReference type="OrthoDB" id="1922282at2759"/>
<dbReference type="PANTHER" id="PTHR48022:SF64">
    <property type="entry name" value="MAJOR FACILITATOR SUPERFAMILY (MFS) PROFILE DOMAIN-CONTAINING PROTEIN"/>
    <property type="match status" value="1"/>
</dbReference>
<dbReference type="InterPro" id="IPR036259">
    <property type="entry name" value="MFS_trans_sf"/>
</dbReference>
<gene>
    <name evidence="8" type="ORF">PSALAMII_LOCUS9606</name>
</gene>
<feature type="transmembrane region" description="Helical" evidence="6">
    <location>
        <begin position="314"/>
        <end position="336"/>
    </location>
</feature>
<feature type="transmembrane region" description="Helical" evidence="6">
    <location>
        <begin position="157"/>
        <end position="177"/>
    </location>
</feature>
<evidence type="ECO:0000313" key="9">
    <source>
        <dbReference type="Proteomes" id="UP001152592"/>
    </source>
</evidence>
<proteinExistence type="inferred from homology"/>
<evidence type="ECO:0000256" key="1">
    <source>
        <dbReference type="ARBA" id="ARBA00004141"/>
    </source>
</evidence>
<name>A0A9W4NXS9_9EURO</name>
<evidence type="ECO:0000259" key="7">
    <source>
        <dbReference type="PROSITE" id="PS50850"/>
    </source>
</evidence>
<accession>A0A9W4NXS9</accession>
<feature type="transmembrane region" description="Helical" evidence="6">
    <location>
        <begin position="414"/>
        <end position="432"/>
    </location>
</feature>
<feature type="transmembrane region" description="Helical" evidence="6">
    <location>
        <begin position="99"/>
        <end position="118"/>
    </location>
</feature>
<dbReference type="InterPro" id="IPR005828">
    <property type="entry name" value="MFS_sugar_transport-like"/>
</dbReference>
<keyword evidence="5 6" id="KW-0472">Membrane</keyword>
<evidence type="ECO:0000256" key="5">
    <source>
        <dbReference type="ARBA" id="ARBA00023136"/>
    </source>
</evidence>
<feature type="domain" description="Major facilitator superfamily (MFS) profile" evidence="7">
    <location>
        <begin position="31"/>
        <end position="436"/>
    </location>
</feature>
<evidence type="ECO:0000256" key="4">
    <source>
        <dbReference type="ARBA" id="ARBA00022989"/>
    </source>
</evidence>
<dbReference type="InterPro" id="IPR050360">
    <property type="entry name" value="MFS_Sugar_Transporters"/>
</dbReference>
<dbReference type="GO" id="GO:0005351">
    <property type="term" value="F:carbohydrate:proton symporter activity"/>
    <property type="evidence" value="ECO:0007669"/>
    <property type="project" value="TreeGrafter"/>
</dbReference>
<sequence>MSSVPRTVMPESSVDVVHWWRHKNLRSLNLIMAVPLLSLFTQGFDGSMMNGLQAVENWRSYFGEPKGATLGLFNVAYPIGGLVAIPFITFISDGFGRRAGLALGVIICCIGAAIQTGAQNLEMFVVARGILGCGAVLLGSSGALLTEIAHPAPRATATAMFSTTYSLGAIVAAWSTFGTFRIDGTASWRIPSALQGLPVLISREALAILAKYHAEGNEADPLVQFEIHDIQEALQYELYPFSWKSKASVYSVLECVFCPGNTFISYYLSPVLSSVGLTSSLEQTLINATRQMLSWLSALYFATLPNKLGRRVLFLGPGASMFLCLVDITTGSAMFAKDPSNQAAGGAVIAFLYLFSPCYNFGVKGNLGLYVTEVLPFHLRMTGQALFQFFLTCFTLLATYVFPIGSQDIGWKFYTIFIPWVAVEFIVVYFFYPETKGYTLEDIVTLFDGESAALSENVGLEGKEIDVGQSEVRK</sequence>
<evidence type="ECO:0000256" key="6">
    <source>
        <dbReference type="SAM" id="Phobius"/>
    </source>
</evidence>
<dbReference type="InterPro" id="IPR020846">
    <property type="entry name" value="MFS_dom"/>
</dbReference>
<comment type="subcellular location">
    <subcellularLocation>
        <location evidence="1">Membrane</location>
        <topology evidence="1">Multi-pass membrane protein</topology>
    </subcellularLocation>
</comment>
<dbReference type="PANTHER" id="PTHR48022">
    <property type="entry name" value="PLASTIDIC GLUCOSE TRANSPORTER 4"/>
    <property type="match status" value="1"/>
</dbReference>
<dbReference type="PROSITE" id="PS50850">
    <property type="entry name" value="MFS"/>
    <property type="match status" value="1"/>
</dbReference>
<evidence type="ECO:0000313" key="8">
    <source>
        <dbReference type="EMBL" id="CAG8419733.1"/>
    </source>
</evidence>
<feature type="transmembrane region" description="Helical" evidence="6">
    <location>
        <begin position="124"/>
        <end position="145"/>
    </location>
</feature>
<dbReference type="Pfam" id="PF00083">
    <property type="entry name" value="Sugar_tr"/>
    <property type="match status" value="2"/>
</dbReference>
<dbReference type="EMBL" id="CAJVPD010000281">
    <property type="protein sequence ID" value="CAG8419733.1"/>
    <property type="molecule type" value="Genomic_DNA"/>
</dbReference>
<comment type="caution">
    <text evidence="8">The sequence shown here is derived from an EMBL/GenBank/DDBJ whole genome shotgun (WGS) entry which is preliminary data.</text>
</comment>
<organism evidence="8 9">
    <name type="scientific">Penicillium salamii</name>
    <dbReference type="NCBI Taxonomy" id="1612424"/>
    <lineage>
        <taxon>Eukaryota</taxon>
        <taxon>Fungi</taxon>
        <taxon>Dikarya</taxon>
        <taxon>Ascomycota</taxon>
        <taxon>Pezizomycotina</taxon>
        <taxon>Eurotiomycetes</taxon>
        <taxon>Eurotiomycetidae</taxon>
        <taxon>Eurotiales</taxon>
        <taxon>Aspergillaceae</taxon>
        <taxon>Penicillium</taxon>
    </lineage>
</organism>
<comment type="similarity">
    <text evidence="2">Belongs to the major facilitator superfamily. Sugar transporter (TC 2.A.1.1) family.</text>
</comment>
<dbReference type="AlphaFoldDB" id="A0A9W4NXS9"/>
<feature type="transmembrane region" description="Helical" evidence="6">
    <location>
        <begin position="343"/>
        <end position="362"/>
    </location>
</feature>
<protein>
    <recommendedName>
        <fullName evidence="7">Major facilitator superfamily (MFS) profile domain-containing protein</fullName>
    </recommendedName>
</protein>
<keyword evidence="4 6" id="KW-1133">Transmembrane helix</keyword>
<evidence type="ECO:0000256" key="2">
    <source>
        <dbReference type="ARBA" id="ARBA00010992"/>
    </source>
</evidence>
<evidence type="ECO:0000256" key="3">
    <source>
        <dbReference type="ARBA" id="ARBA00022692"/>
    </source>
</evidence>
<dbReference type="SUPFAM" id="SSF103473">
    <property type="entry name" value="MFS general substrate transporter"/>
    <property type="match status" value="1"/>
</dbReference>
<dbReference type="Gene3D" id="1.20.1250.20">
    <property type="entry name" value="MFS general substrate transporter like domains"/>
    <property type="match status" value="2"/>
</dbReference>
<dbReference type="Proteomes" id="UP001152592">
    <property type="component" value="Unassembled WGS sequence"/>
</dbReference>
<feature type="transmembrane region" description="Helical" evidence="6">
    <location>
        <begin position="382"/>
        <end position="402"/>
    </location>
</feature>
<dbReference type="GO" id="GO:0016020">
    <property type="term" value="C:membrane"/>
    <property type="evidence" value="ECO:0007669"/>
    <property type="project" value="UniProtKB-SubCell"/>
</dbReference>
<feature type="transmembrane region" description="Helical" evidence="6">
    <location>
        <begin position="68"/>
        <end position="92"/>
    </location>
</feature>